<dbReference type="InterPro" id="IPR038606">
    <property type="entry name" value="To_sf"/>
</dbReference>
<dbReference type="AlphaFoldDB" id="A0A482W7J2"/>
<dbReference type="GO" id="GO:0007623">
    <property type="term" value="P:circadian rhythm"/>
    <property type="evidence" value="ECO:0007669"/>
    <property type="project" value="UniProtKB-ARBA"/>
</dbReference>
<dbReference type="Gene3D" id="3.15.10.30">
    <property type="entry name" value="Haemolymph juvenile hormone binding protein"/>
    <property type="match status" value="1"/>
</dbReference>
<organism evidence="5 6">
    <name type="scientific">Asbolus verrucosus</name>
    <name type="common">Desert ironclad beetle</name>
    <dbReference type="NCBI Taxonomy" id="1661398"/>
    <lineage>
        <taxon>Eukaryota</taxon>
        <taxon>Metazoa</taxon>
        <taxon>Ecdysozoa</taxon>
        <taxon>Arthropoda</taxon>
        <taxon>Hexapoda</taxon>
        <taxon>Insecta</taxon>
        <taxon>Pterygota</taxon>
        <taxon>Neoptera</taxon>
        <taxon>Endopterygota</taxon>
        <taxon>Coleoptera</taxon>
        <taxon>Polyphaga</taxon>
        <taxon>Cucujiformia</taxon>
        <taxon>Tenebrionidae</taxon>
        <taxon>Pimeliinae</taxon>
        <taxon>Asbolus</taxon>
    </lineage>
</organism>
<dbReference type="GO" id="GO:0005615">
    <property type="term" value="C:extracellular space"/>
    <property type="evidence" value="ECO:0007669"/>
    <property type="project" value="TreeGrafter"/>
</dbReference>
<dbReference type="STRING" id="1661398.A0A482W7J2"/>
<name>A0A482W7J2_ASBVE</name>
<dbReference type="Pfam" id="PF06585">
    <property type="entry name" value="JHBP"/>
    <property type="match status" value="1"/>
</dbReference>
<evidence type="ECO:0000256" key="3">
    <source>
        <dbReference type="ARBA" id="ARBA00060902"/>
    </source>
</evidence>
<dbReference type="SMART" id="SM00700">
    <property type="entry name" value="JHBP"/>
    <property type="match status" value="1"/>
</dbReference>
<evidence type="ECO:0000256" key="2">
    <source>
        <dbReference type="ARBA" id="ARBA00023108"/>
    </source>
</evidence>
<evidence type="ECO:0000256" key="4">
    <source>
        <dbReference type="SAM" id="SignalP"/>
    </source>
</evidence>
<feature type="chain" id="PRO_5019863731" evidence="4">
    <location>
        <begin position="19"/>
        <end position="253"/>
    </location>
</feature>
<dbReference type="Proteomes" id="UP000292052">
    <property type="component" value="Unassembled WGS sequence"/>
</dbReference>
<evidence type="ECO:0000313" key="6">
    <source>
        <dbReference type="Proteomes" id="UP000292052"/>
    </source>
</evidence>
<gene>
    <name evidence="5" type="ORF">BDFB_011121</name>
</gene>
<dbReference type="EMBL" id="QDEB01020075">
    <property type="protein sequence ID" value="RZC41112.1"/>
    <property type="molecule type" value="Genomic_DNA"/>
</dbReference>
<feature type="signal peptide" evidence="4">
    <location>
        <begin position="1"/>
        <end position="18"/>
    </location>
</feature>
<dbReference type="InterPro" id="IPR010562">
    <property type="entry name" value="Haemolymph_juvenile_hormone-bd"/>
</dbReference>
<reference evidence="5 6" key="1">
    <citation type="submission" date="2017-03" db="EMBL/GenBank/DDBJ databases">
        <title>Genome of the blue death feigning beetle - Asbolus verrucosus.</title>
        <authorList>
            <person name="Rider S.D."/>
        </authorList>
    </citation>
    <scope>NUCLEOTIDE SEQUENCE [LARGE SCALE GENOMIC DNA]</scope>
    <source>
        <strain evidence="5">Butters</strain>
        <tissue evidence="5">Head and leg muscle</tissue>
    </source>
</reference>
<comment type="caution">
    <text evidence="5">The sequence shown here is derived from an EMBL/GenBank/DDBJ whole genome shotgun (WGS) entry which is preliminary data.</text>
</comment>
<dbReference type="PANTHER" id="PTHR11008:SF32">
    <property type="entry name" value="CIRCADIAN CLOCK-CONTROLLED PROTEIN DAYWAKE-RELATED"/>
    <property type="match status" value="1"/>
</dbReference>
<accession>A0A482W7J2</accession>
<protein>
    <submittedName>
        <fullName evidence="5">JHBP domain containing protein</fullName>
    </submittedName>
</protein>
<keyword evidence="1 4" id="KW-0732">Signal</keyword>
<keyword evidence="6" id="KW-1185">Reference proteome</keyword>
<comment type="similarity">
    <text evidence="3">Belongs to the TO family.</text>
</comment>
<dbReference type="FunFam" id="3.15.10.30:FF:000001">
    <property type="entry name" value="Takeout-like protein 1"/>
    <property type="match status" value="1"/>
</dbReference>
<dbReference type="PANTHER" id="PTHR11008">
    <property type="entry name" value="PROTEIN TAKEOUT-LIKE PROTEIN"/>
    <property type="match status" value="1"/>
</dbReference>
<sequence length="253" mass="28662">MQRDVVLLLFVVVIGADGIKLHCHAASVPASNFQKCNRKDPDFKECVLKAAQDGFLQLSKPHREVNLHTLDPLEVLELKIKAGTQTVAVDQNFKNCKLYGIDRTQLSRFEFDFEGRKIQAAGLIPEIRKLCEYEFDGTVLLLPIKGEGPSTIVLTNINATLVLPYQTEKKKNKTYFKFNSTQLAIEPELVSYNFENLFDGDKALGDNINKVLNENWKEVFDDVKNGYETALGLIIEQLFNRFFSKVSVEEALD</sequence>
<evidence type="ECO:0000256" key="1">
    <source>
        <dbReference type="ARBA" id="ARBA00022729"/>
    </source>
</evidence>
<keyword evidence="2" id="KW-0090">Biological rhythms</keyword>
<dbReference type="OrthoDB" id="8190514at2759"/>
<proteinExistence type="inferred from homology"/>
<evidence type="ECO:0000313" key="5">
    <source>
        <dbReference type="EMBL" id="RZC41112.1"/>
    </source>
</evidence>